<dbReference type="CDD" id="cd00756">
    <property type="entry name" value="MoaE"/>
    <property type="match status" value="1"/>
</dbReference>
<comment type="subunit">
    <text evidence="6">Heterotetramer of 2 MoaD subunits and 2 MoaE subunits. Also stable as homodimer. The enzyme changes between these two forms during catalysis.</text>
</comment>
<dbReference type="Pfam" id="PF02391">
    <property type="entry name" value="MoaE"/>
    <property type="match status" value="1"/>
</dbReference>
<dbReference type="Gene3D" id="3.90.1170.40">
    <property type="entry name" value="Molybdopterin biosynthesis MoaE subunit"/>
    <property type="match status" value="1"/>
</dbReference>
<evidence type="ECO:0000256" key="10">
    <source>
        <dbReference type="ARBA" id="ARBA00032474"/>
    </source>
</evidence>
<reference evidence="13" key="1">
    <citation type="journal article" date="2017" name="Proc. Natl. Acad. Sci. U.S.A.">
        <title>Simulation of Deepwater Horizon oil plume reveals substrate specialization within a complex community of hydrocarbon-degraders.</title>
        <authorList>
            <person name="Hu P."/>
            <person name="Dubinsky E.A."/>
            <person name="Probst A.J."/>
            <person name="Wang J."/>
            <person name="Sieber C.M.K."/>
            <person name="Tom L.M."/>
            <person name="Gardinali P."/>
            <person name="Banfield J.F."/>
            <person name="Atlas R.M."/>
            <person name="Andersen G.L."/>
        </authorList>
    </citation>
    <scope>NUCLEOTIDE SEQUENCE [LARGE SCALE GENOMIC DNA]</scope>
</reference>
<dbReference type="EMBL" id="MAAO01000006">
    <property type="protein sequence ID" value="OUR97145.1"/>
    <property type="molecule type" value="Genomic_DNA"/>
</dbReference>
<dbReference type="SUPFAM" id="SSF54690">
    <property type="entry name" value="Molybdopterin synthase subunit MoaE"/>
    <property type="match status" value="1"/>
</dbReference>
<evidence type="ECO:0000256" key="5">
    <source>
        <dbReference type="ARBA" id="ARBA00023150"/>
    </source>
</evidence>
<evidence type="ECO:0000256" key="9">
    <source>
        <dbReference type="ARBA" id="ARBA00030781"/>
    </source>
</evidence>
<evidence type="ECO:0000256" key="8">
    <source>
        <dbReference type="ARBA" id="ARBA00030407"/>
    </source>
</evidence>
<dbReference type="UniPathway" id="UPA00344"/>
<dbReference type="GO" id="GO:0006777">
    <property type="term" value="P:Mo-molybdopterin cofactor biosynthetic process"/>
    <property type="evidence" value="ECO:0007669"/>
    <property type="project" value="UniProtKB-KW"/>
</dbReference>
<evidence type="ECO:0000256" key="6">
    <source>
        <dbReference type="ARBA" id="ARBA00026066"/>
    </source>
</evidence>
<evidence type="ECO:0000256" key="3">
    <source>
        <dbReference type="ARBA" id="ARBA00011950"/>
    </source>
</evidence>
<dbReference type="Proteomes" id="UP000196531">
    <property type="component" value="Unassembled WGS sequence"/>
</dbReference>
<dbReference type="PANTHER" id="PTHR23404">
    <property type="entry name" value="MOLYBDOPTERIN SYNTHASE RELATED"/>
    <property type="match status" value="1"/>
</dbReference>
<proteinExistence type="inferred from homology"/>
<comment type="caution">
    <text evidence="12">The sequence shown here is derived from an EMBL/GenBank/DDBJ whole genome shotgun (WGS) entry which is preliminary data.</text>
</comment>
<evidence type="ECO:0000256" key="11">
    <source>
        <dbReference type="ARBA" id="ARBA00049878"/>
    </source>
</evidence>
<evidence type="ECO:0000313" key="12">
    <source>
        <dbReference type="EMBL" id="OUR97145.1"/>
    </source>
</evidence>
<organism evidence="12 13">
    <name type="scientific">Halobacteriovorax marinus</name>
    <dbReference type="NCBI Taxonomy" id="97084"/>
    <lineage>
        <taxon>Bacteria</taxon>
        <taxon>Pseudomonadati</taxon>
        <taxon>Bdellovibrionota</taxon>
        <taxon>Bacteriovoracia</taxon>
        <taxon>Bacteriovoracales</taxon>
        <taxon>Halobacteriovoraceae</taxon>
        <taxon>Halobacteriovorax</taxon>
    </lineage>
</organism>
<sequence>MFELTSEKINTEKSIDERAGGVVVFEGLVRNHNLDKGVTSLEYQCYEAMVIKEANLIMNEAKEKFAVYDLKCIHRVGHLAIGEMAVWVYAACVHRQEAFEACQYIIDEVKFRLPIWKKEHYVDGPSDWIACHRCGEYGNKKEKSHTHEHRA</sequence>
<evidence type="ECO:0000256" key="1">
    <source>
        <dbReference type="ARBA" id="ARBA00005046"/>
    </source>
</evidence>
<evidence type="ECO:0000313" key="13">
    <source>
        <dbReference type="Proteomes" id="UP000196531"/>
    </source>
</evidence>
<accession>A0A1Y5F8R0</accession>
<dbReference type="InterPro" id="IPR036563">
    <property type="entry name" value="MoaE_sf"/>
</dbReference>
<gene>
    <name evidence="12" type="ORF">A9Q84_12525</name>
</gene>
<dbReference type="GO" id="GO:0030366">
    <property type="term" value="F:molybdopterin synthase activity"/>
    <property type="evidence" value="ECO:0007669"/>
    <property type="project" value="UniProtKB-EC"/>
</dbReference>
<evidence type="ECO:0000256" key="7">
    <source>
        <dbReference type="ARBA" id="ARBA00029745"/>
    </source>
</evidence>
<comment type="pathway">
    <text evidence="1">Cofactor biosynthesis; molybdopterin biosynthesis.</text>
</comment>
<dbReference type="EC" id="2.8.1.12" evidence="3"/>
<evidence type="ECO:0000256" key="2">
    <source>
        <dbReference type="ARBA" id="ARBA00005426"/>
    </source>
</evidence>
<comment type="similarity">
    <text evidence="2">Belongs to the MoaE family.</text>
</comment>
<keyword evidence="5" id="KW-0501">Molybdenum cofactor biosynthesis</keyword>
<dbReference type="InterPro" id="IPR003448">
    <property type="entry name" value="Mopterin_biosynth_MoaE"/>
</dbReference>
<evidence type="ECO:0000256" key="4">
    <source>
        <dbReference type="ARBA" id="ARBA00013858"/>
    </source>
</evidence>
<dbReference type="AlphaFoldDB" id="A0A1Y5F8R0"/>
<name>A0A1Y5F8R0_9BACT</name>
<comment type="catalytic activity">
    <reaction evidence="11">
        <text>2 [molybdopterin-synthase sulfur-carrier protein]-C-terminal-Gly-aminoethanethioate + cyclic pyranopterin phosphate + H2O = molybdopterin + 2 [molybdopterin-synthase sulfur-carrier protein]-C-terminal Gly-Gly + 2 H(+)</text>
        <dbReference type="Rhea" id="RHEA:26333"/>
        <dbReference type="Rhea" id="RHEA-COMP:12202"/>
        <dbReference type="Rhea" id="RHEA-COMP:19907"/>
        <dbReference type="ChEBI" id="CHEBI:15377"/>
        <dbReference type="ChEBI" id="CHEBI:15378"/>
        <dbReference type="ChEBI" id="CHEBI:58698"/>
        <dbReference type="ChEBI" id="CHEBI:59648"/>
        <dbReference type="ChEBI" id="CHEBI:90778"/>
        <dbReference type="ChEBI" id="CHEBI:232372"/>
        <dbReference type="EC" id="2.8.1.12"/>
    </reaction>
</comment>
<protein>
    <recommendedName>
        <fullName evidence="4">Molybdopterin synthase catalytic subunit</fullName>
        <ecNumber evidence="3">2.8.1.12</ecNumber>
    </recommendedName>
    <alternativeName>
        <fullName evidence="9">MPT synthase subunit 2</fullName>
    </alternativeName>
    <alternativeName>
        <fullName evidence="7">Molybdenum cofactor biosynthesis protein E</fullName>
    </alternativeName>
    <alternativeName>
        <fullName evidence="8">Molybdopterin-converting factor large subunit</fullName>
    </alternativeName>
    <alternativeName>
        <fullName evidence="10">Molybdopterin-converting factor subunit 2</fullName>
    </alternativeName>
</protein>